<feature type="compositionally biased region" description="Low complexity" evidence="1">
    <location>
        <begin position="18"/>
        <end position="28"/>
    </location>
</feature>
<proteinExistence type="predicted"/>
<dbReference type="InterPro" id="IPR036179">
    <property type="entry name" value="Ig-like_dom_sf"/>
</dbReference>
<dbReference type="InterPro" id="IPR013783">
    <property type="entry name" value="Ig-like_fold"/>
</dbReference>
<dbReference type="AlphaFoldDB" id="A0A7K4JQ16"/>
<organism evidence="3 4">
    <name type="scientific">Geococcyx californianus</name>
    <name type="common">Greater roadrunner</name>
    <name type="synonym">Saurothera californiana</name>
    <dbReference type="NCBI Taxonomy" id="8947"/>
    <lineage>
        <taxon>Eukaryota</taxon>
        <taxon>Metazoa</taxon>
        <taxon>Chordata</taxon>
        <taxon>Craniata</taxon>
        <taxon>Vertebrata</taxon>
        <taxon>Euteleostomi</taxon>
        <taxon>Archelosauria</taxon>
        <taxon>Archosauria</taxon>
        <taxon>Dinosauria</taxon>
        <taxon>Saurischia</taxon>
        <taxon>Theropoda</taxon>
        <taxon>Coelurosauria</taxon>
        <taxon>Aves</taxon>
        <taxon>Neognathae</taxon>
        <taxon>Neoaves</taxon>
        <taxon>Otidimorphae</taxon>
        <taxon>Cuculiformes</taxon>
        <taxon>Neomorphidae</taxon>
        <taxon>Geococcyx</taxon>
    </lineage>
</organism>
<evidence type="ECO:0000259" key="2">
    <source>
        <dbReference type="PROSITE" id="PS50835"/>
    </source>
</evidence>
<feature type="non-terminal residue" evidence="3">
    <location>
        <position position="68"/>
    </location>
</feature>
<sequence length="68" mass="7155">LVCRADGDPPPSTRCAREGAPPRARGGRVVSRVDAGRYVCQATNKHGSATRSVVVTVECEGWDGDLGM</sequence>
<feature type="region of interest" description="Disordered" evidence="1">
    <location>
        <begin position="1"/>
        <end position="28"/>
    </location>
</feature>
<dbReference type="EMBL" id="VWPV01034266">
    <property type="protein sequence ID" value="NWH67323.1"/>
    <property type="molecule type" value="Genomic_DNA"/>
</dbReference>
<dbReference type="SUPFAM" id="SSF48726">
    <property type="entry name" value="Immunoglobulin"/>
    <property type="match status" value="1"/>
</dbReference>
<evidence type="ECO:0000313" key="4">
    <source>
        <dbReference type="Proteomes" id="UP000531151"/>
    </source>
</evidence>
<feature type="domain" description="Ig-like" evidence="2">
    <location>
        <begin position="1"/>
        <end position="56"/>
    </location>
</feature>
<dbReference type="OrthoDB" id="6250964at2759"/>
<accession>A0A7K4JQ16</accession>
<keyword evidence="4" id="KW-1185">Reference proteome</keyword>
<comment type="caution">
    <text evidence="3">The sequence shown here is derived from an EMBL/GenBank/DDBJ whole genome shotgun (WGS) entry which is preliminary data.</text>
</comment>
<protein>
    <submittedName>
        <fullName evidence="3">ICAM5 protein</fullName>
    </submittedName>
</protein>
<gene>
    <name evidence="3" type="primary">Icam5</name>
    <name evidence="3" type="ORF">GEOCAL_R14185</name>
</gene>
<reference evidence="3 4" key="1">
    <citation type="submission" date="2019-09" db="EMBL/GenBank/DDBJ databases">
        <title>Bird 10,000 Genomes (B10K) Project - Family phase.</title>
        <authorList>
            <person name="Zhang G."/>
        </authorList>
    </citation>
    <scope>NUCLEOTIDE SEQUENCE [LARGE SCALE GENOMIC DNA]</scope>
    <source>
        <strain evidence="3">B10K-CU-031-07</strain>
        <tissue evidence="3">Muscle</tissue>
    </source>
</reference>
<dbReference type="Gene3D" id="2.60.40.10">
    <property type="entry name" value="Immunoglobulins"/>
    <property type="match status" value="1"/>
</dbReference>
<dbReference type="InterPro" id="IPR007110">
    <property type="entry name" value="Ig-like_dom"/>
</dbReference>
<dbReference type="Proteomes" id="UP000531151">
    <property type="component" value="Unassembled WGS sequence"/>
</dbReference>
<name>A0A7K4JQ16_GEOCA</name>
<evidence type="ECO:0000256" key="1">
    <source>
        <dbReference type="SAM" id="MobiDB-lite"/>
    </source>
</evidence>
<feature type="non-terminal residue" evidence="3">
    <location>
        <position position="1"/>
    </location>
</feature>
<dbReference type="PROSITE" id="PS50835">
    <property type="entry name" value="IG_LIKE"/>
    <property type="match status" value="1"/>
</dbReference>
<evidence type="ECO:0000313" key="3">
    <source>
        <dbReference type="EMBL" id="NWH67323.1"/>
    </source>
</evidence>